<reference evidence="1" key="1">
    <citation type="submission" date="2015-04" db="UniProtKB">
        <authorList>
            <consortium name="EnsemblPlants"/>
        </authorList>
    </citation>
    <scope>IDENTIFICATION</scope>
</reference>
<organism evidence="1">
    <name type="scientific">Oryza glumipatula</name>
    <dbReference type="NCBI Taxonomy" id="40148"/>
    <lineage>
        <taxon>Eukaryota</taxon>
        <taxon>Viridiplantae</taxon>
        <taxon>Streptophyta</taxon>
        <taxon>Embryophyta</taxon>
        <taxon>Tracheophyta</taxon>
        <taxon>Spermatophyta</taxon>
        <taxon>Magnoliopsida</taxon>
        <taxon>Liliopsida</taxon>
        <taxon>Poales</taxon>
        <taxon>Poaceae</taxon>
        <taxon>BOP clade</taxon>
        <taxon>Oryzoideae</taxon>
        <taxon>Oryzeae</taxon>
        <taxon>Oryzinae</taxon>
        <taxon>Oryza</taxon>
    </lineage>
</organism>
<dbReference type="AlphaFoldDB" id="A0A0D9YPP8"/>
<accession>A0A0D9YPP8</accession>
<protein>
    <submittedName>
        <fullName evidence="1">Uncharacterized protein</fullName>
    </submittedName>
</protein>
<dbReference type="Gramene" id="OGLUM02G09930.1">
    <property type="protein sequence ID" value="OGLUM02G09930.1"/>
    <property type="gene ID" value="OGLUM02G09930"/>
</dbReference>
<dbReference type="Proteomes" id="UP000026961">
    <property type="component" value="Chromosome 2"/>
</dbReference>
<name>A0A0D9YPP8_9ORYZ</name>
<evidence type="ECO:0000313" key="2">
    <source>
        <dbReference type="Proteomes" id="UP000026961"/>
    </source>
</evidence>
<dbReference type="HOGENOM" id="CLU_2835297_0_0_1"/>
<sequence length="66" mass="7066">MVTPTTYNDDREGSSTYCGGGYNRLPDLAIAIGGGGWGLLTEHTNNQEIKVGSVNPNGLESDYYPQ</sequence>
<reference evidence="1" key="2">
    <citation type="submission" date="2018-05" db="EMBL/GenBank/DDBJ databases">
        <title>OgluRS3 (Oryza glumaepatula Reference Sequence Version 3).</title>
        <authorList>
            <person name="Zhang J."/>
            <person name="Kudrna D."/>
            <person name="Lee S."/>
            <person name="Talag J."/>
            <person name="Welchert J."/>
            <person name="Wing R.A."/>
        </authorList>
    </citation>
    <scope>NUCLEOTIDE SEQUENCE [LARGE SCALE GENOMIC DNA]</scope>
</reference>
<proteinExistence type="predicted"/>
<evidence type="ECO:0000313" key="1">
    <source>
        <dbReference type="EnsemblPlants" id="OGLUM02G09930.1"/>
    </source>
</evidence>
<keyword evidence="2" id="KW-1185">Reference proteome</keyword>
<dbReference type="EnsemblPlants" id="OGLUM02G09930.1">
    <property type="protein sequence ID" value="OGLUM02G09930.1"/>
    <property type="gene ID" value="OGLUM02G09930"/>
</dbReference>